<organism evidence="1 2">
    <name type="scientific">Zizania palustris</name>
    <name type="common">Northern wild rice</name>
    <dbReference type="NCBI Taxonomy" id="103762"/>
    <lineage>
        <taxon>Eukaryota</taxon>
        <taxon>Viridiplantae</taxon>
        <taxon>Streptophyta</taxon>
        <taxon>Embryophyta</taxon>
        <taxon>Tracheophyta</taxon>
        <taxon>Spermatophyta</taxon>
        <taxon>Magnoliopsida</taxon>
        <taxon>Liliopsida</taxon>
        <taxon>Poales</taxon>
        <taxon>Poaceae</taxon>
        <taxon>BOP clade</taxon>
        <taxon>Oryzoideae</taxon>
        <taxon>Oryzeae</taxon>
        <taxon>Zizaniinae</taxon>
        <taxon>Zizania</taxon>
    </lineage>
</organism>
<accession>A0A8J5SZD8</accession>
<proteinExistence type="predicted"/>
<dbReference type="Proteomes" id="UP000729402">
    <property type="component" value="Unassembled WGS sequence"/>
</dbReference>
<dbReference type="AlphaFoldDB" id="A0A8J5SZD8"/>
<comment type="caution">
    <text evidence="1">The sequence shown here is derived from an EMBL/GenBank/DDBJ whole genome shotgun (WGS) entry which is preliminary data.</text>
</comment>
<gene>
    <name evidence="1" type="ORF">GUJ93_ZPchr0010g10186</name>
</gene>
<sequence length="100" mass="10687">MRPCPRGPAFAAMTAAHSLLHFPAPNLAAPAHLAPATIAFPRCRHGHLAARYGSRNEDLTASPNPNDILVAASVVPQPHQNLCCHLPLQLPISIFRTTSI</sequence>
<dbReference type="EMBL" id="JAAALK010000082">
    <property type="protein sequence ID" value="KAG8084043.1"/>
    <property type="molecule type" value="Genomic_DNA"/>
</dbReference>
<evidence type="ECO:0000313" key="1">
    <source>
        <dbReference type="EMBL" id="KAG8084043.1"/>
    </source>
</evidence>
<reference evidence="1" key="1">
    <citation type="journal article" date="2021" name="bioRxiv">
        <title>Whole Genome Assembly and Annotation of Northern Wild Rice, Zizania palustris L., Supports a Whole Genome Duplication in the Zizania Genus.</title>
        <authorList>
            <person name="Haas M."/>
            <person name="Kono T."/>
            <person name="Macchietto M."/>
            <person name="Millas R."/>
            <person name="McGilp L."/>
            <person name="Shao M."/>
            <person name="Duquette J."/>
            <person name="Hirsch C.N."/>
            <person name="Kimball J."/>
        </authorList>
    </citation>
    <scope>NUCLEOTIDE SEQUENCE</scope>
    <source>
        <tissue evidence="1">Fresh leaf tissue</tissue>
    </source>
</reference>
<evidence type="ECO:0000313" key="2">
    <source>
        <dbReference type="Proteomes" id="UP000729402"/>
    </source>
</evidence>
<keyword evidence="2" id="KW-1185">Reference proteome</keyword>
<name>A0A8J5SZD8_ZIZPA</name>
<protein>
    <submittedName>
        <fullName evidence="1">Uncharacterized protein</fullName>
    </submittedName>
</protein>
<reference evidence="1" key="2">
    <citation type="submission" date="2021-02" db="EMBL/GenBank/DDBJ databases">
        <authorList>
            <person name="Kimball J.A."/>
            <person name="Haas M.W."/>
            <person name="Macchietto M."/>
            <person name="Kono T."/>
            <person name="Duquette J."/>
            <person name="Shao M."/>
        </authorList>
    </citation>
    <scope>NUCLEOTIDE SEQUENCE</scope>
    <source>
        <tissue evidence="1">Fresh leaf tissue</tissue>
    </source>
</reference>